<dbReference type="Proteomes" id="UP001143370">
    <property type="component" value="Unassembled WGS sequence"/>
</dbReference>
<dbReference type="InterPro" id="IPR034154">
    <property type="entry name" value="TOPRIM_DnaG/twinkle"/>
</dbReference>
<dbReference type="InterPro" id="IPR003593">
    <property type="entry name" value="AAA+_ATPase"/>
</dbReference>
<evidence type="ECO:0000313" key="2">
    <source>
        <dbReference type="EMBL" id="GLK72227.1"/>
    </source>
</evidence>
<reference evidence="2" key="1">
    <citation type="journal article" date="2014" name="Int. J. Syst. Evol. Microbiol.">
        <title>Complete genome sequence of Corynebacterium casei LMG S-19264T (=DSM 44701T), isolated from a smear-ripened cheese.</title>
        <authorList>
            <consortium name="US DOE Joint Genome Institute (JGI-PGF)"/>
            <person name="Walter F."/>
            <person name="Albersmeier A."/>
            <person name="Kalinowski J."/>
            <person name="Ruckert C."/>
        </authorList>
    </citation>
    <scope>NUCLEOTIDE SEQUENCE</scope>
    <source>
        <strain evidence="2">VKM B-2484</strain>
    </source>
</reference>
<dbReference type="InterPro" id="IPR038724">
    <property type="entry name" value="RepA"/>
</dbReference>
<dbReference type="AlphaFoldDB" id="A0A9W6J7L4"/>
<name>A0A9W6J7L4_9HYPH</name>
<protein>
    <recommendedName>
        <fullName evidence="1">AAA+ ATPase domain-containing protein</fullName>
    </recommendedName>
</protein>
<feature type="domain" description="AAA+ ATPase" evidence="1">
    <location>
        <begin position="301"/>
        <end position="481"/>
    </location>
</feature>
<keyword evidence="3" id="KW-1185">Reference proteome</keyword>
<dbReference type="RefSeq" id="WP_213373539.1">
    <property type="nucleotide sequence ID" value="NZ_BSFJ01000010.1"/>
</dbReference>
<dbReference type="Pfam" id="PF13481">
    <property type="entry name" value="AAA_25"/>
    <property type="match status" value="1"/>
</dbReference>
<gene>
    <name evidence="2" type="ORF">GCM10017643_23430</name>
</gene>
<dbReference type="CDD" id="cd01029">
    <property type="entry name" value="TOPRIM_primases"/>
    <property type="match status" value="1"/>
</dbReference>
<reference evidence="2" key="2">
    <citation type="submission" date="2023-01" db="EMBL/GenBank/DDBJ databases">
        <authorList>
            <person name="Sun Q."/>
            <person name="Evtushenko L."/>
        </authorList>
    </citation>
    <scope>NUCLEOTIDE SEQUENCE</scope>
    <source>
        <strain evidence="2">VKM B-2484</strain>
    </source>
</reference>
<dbReference type="SUPFAM" id="SSF52540">
    <property type="entry name" value="P-loop containing nucleoside triphosphate hydrolases"/>
    <property type="match status" value="1"/>
</dbReference>
<evidence type="ECO:0000313" key="3">
    <source>
        <dbReference type="Proteomes" id="UP001143370"/>
    </source>
</evidence>
<evidence type="ECO:0000259" key="1">
    <source>
        <dbReference type="SMART" id="SM00382"/>
    </source>
</evidence>
<dbReference type="CDD" id="cd01125">
    <property type="entry name" value="RepA_RSF1010_like"/>
    <property type="match status" value="1"/>
</dbReference>
<dbReference type="SUPFAM" id="SSF56731">
    <property type="entry name" value="DNA primase core"/>
    <property type="match status" value="1"/>
</dbReference>
<dbReference type="Gene3D" id="3.40.1360.10">
    <property type="match status" value="1"/>
</dbReference>
<proteinExistence type="predicted"/>
<organism evidence="2 3">
    <name type="scientific">Ancylobacter dichloromethanicus</name>
    <dbReference type="NCBI Taxonomy" id="518825"/>
    <lineage>
        <taxon>Bacteria</taxon>
        <taxon>Pseudomonadati</taxon>
        <taxon>Pseudomonadota</taxon>
        <taxon>Alphaproteobacteria</taxon>
        <taxon>Hyphomicrobiales</taxon>
        <taxon>Xanthobacteraceae</taxon>
        <taxon>Ancylobacter</taxon>
    </lineage>
</organism>
<dbReference type="InterPro" id="IPR027417">
    <property type="entry name" value="P-loop_NTPase"/>
</dbReference>
<dbReference type="SMART" id="SM00382">
    <property type="entry name" value="AAA"/>
    <property type="match status" value="1"/>
</dbReference>
<accession>A0A9W6J7L4</accession>
<sequence length="623" mass="67555">MTDFPDLMAAVAGRLLGEPNRGMSSKDELRFGTHGSLSVKVGGPHKGTWADHEAGQGGGVLDLIARLQGGGREAALGWLKQTFPDFAGRPEAPSTGRRHVASYPYVDETGALLFEVVRYEPKEFRQRRPDGAGGFAWNLQGVRPVPYHLPELIEAIGSERTVFIVEGEKDVDRLRALNVPATCNAGGAGKWKLDFVEHFVGADVVIVPDNDDPGREHAEKVARALQPVATRVRVLTLPNLPRKGDVCDWLQAGGTVEELHRRAEAAPDWRPAATTRLPAVWWGDEDKQPPLSWLVKGLLIDGGLSTVYGPPGTSKSFLVLDLALHVAHGRDWFGKRVAPGGVVYVSGEGGAGMLMRMKAWRQEKEGEAGKPFVLVPSSVNLYDDEEGVETLIADVKDHQARMREPLRLVVLDTLSRMIGSGDEDKARDINVVVQKAERIQRELGCHVLVVHHSGKDTDRGARGSNALLGAVDAAIEITRHETGVCAGKIAKVKDGGDIAPFKYELLQSVLGTDEDGDDITSCVIAPTDASIGETKGTTRLPDAARIALDALKLAIGEQGQPSPGGQIPDSVKVVSVEVWRDYAYRRGLGDTQEAKKKAFQRARETLSSKGEVAMWEPWAWVSR</sequence>
<dbReference type="EMBL" id="BSFJ01000010">
    <property type="protein sequence ID" value="GLK72227.1"/>
    <property type="molecule type" value="Genomic_DNA"/>
</dbReference>
<dbReference type="Gene3D" id="3.40.50.300">
    <property type="entry name" value="P-loop containing nucleotide triphosphate hydrolases"/>
    <property type="match status" value="1"/>
</dbReference>
<comment type="caution">
    <text evidence="2">The sequence shown here is derived from an EMBL/GenBank/DDBJ whole genome shotgun (WGS) entry which is preliminary data.</text>
</comment>